<dbReference type="EMBL" id="HBHX01045164">
    <property type="protein sequence ID" value="CAE0124351.1"/>
    <property type="molecule type" value="Transcribed_RNA"/>
</dbReference>
<evidence type="ECO:0000256" key="4">
    <source>
        <dbReference type="ARBA" id="ARBA00022692"/>
    </source>
</evidence>
<evidence type="ECO:0000313" key="9">
    <source>
        <dbReference type="EMBL" id="CAE0124351.1"/>
    </source>
</evidence>
<dbReference type="AlphaFoldDB" id="A0A7S3B6P0"/>
<keyword evidence="4 8" id="KW-0812">Transmembrane</keyword>
<keyword evidence="7 8" id="KW-0472">Membrane</keyword>
<feature type="transmembrane region" description="Helical" evidence="8">
    <location>
        <begin position="182"/>
        <end position="199"/>
    </location>
</feature>
<dbReference type="PANTHER" id="PTHR33281:SF19">
    <property type="entry name" value="VOLTAGE-DEPENDENT ANION CHANNEL-FORMING PROTEIN YNEE"/>
    <property type="match status" value="1"/>
</dbReference>
<feature type="transmembrane region" description="Helical" evidence="8">
    <location>
        <begin position="205"/>
        <end position="224"/>
    </location>
</feature>
<protein>
    <recommendedName>
        <fullName evidence="10">Bestrophin homolog</fullName>
    </recommendedName>
</protein>
<dbReference type="PANTHER" id="PTHR33281">
    <property type="entry name" value="UPF0187 PROTEIN YNEE"/>
    <property type="match status" value="1"/>
</dbReference>
<evidence type="ECO:0008006" key="10">
    <source>
        <dbReference type="Google" id="ProtNLM"/>
    </source>
</evidence>
<evidence type="ECO:0000256" key="8">
    <source>
        <dbReference type="SAM" id="Phobius"/>
    </source>
</evidence>
<keyword evidence="2" id="KW-0813">Transport</keyword>
<dbReference type="InterPro" id="IPR044669">
    <property type="entry name" value="YneE/VCCN1/2-like"/>
</dbReference>
<keyword evidence="5 8" id="KW-1133">Transmembrane helix</keyword>
<proteinExistence type="predicted"/>
<evidence type="ECO:0000256" key="3">
    <source>
        <dbReference type="ARBA" id="ARBA00022475"/>
    </source>
</evidence>
<evidence type="ECO:0000256" key="7">
    <source>
        <dbReference type="ARBA" id="ARBA00023136"/>
    </source>
</evidence>
<dbReference type="GO" id="GO:0005886">
    <property type="term" value="C:plasma membrane"/>
    <property type="evidence" value="ECO:0007669"/>
    <property type="project" value="UniProtKB-SubCell"/>
</dbReference>
<keyword evidence="3" id="KW-1003">Cell membrane</keyword>
<gene>
    <name evidence="9" type="ORF">HERI1096_LOCUS24993</name>
</gene>
<dbReference type="Pfam" id="PF25539">
    <property type="entry name" value="Bestrophin_2"/>
    <property type="match status" value="1"/>
</dbReference>
<sequence length="281" mass="31460">MTVFRTQQAYSRYWEARGQLGAIMACVVDAASLSSIQLGSARDPERRAARQELARLLRMYFREVVRFLRRASRETQRISNYWLPEEAIAAIVKEDTCDAEATEAECALIQATPRPPVLVLQWVRAHLYRVGVERGLLNGATAAERQQLLSLGVERIIAKIQPHFNGAAKIAMTPMPQPYTQVGRWLVFWFVYTVPFALINSFKDVNVVATVPASMLLAFGYYGLEYLGSQLKNPFVAEFGDVQLDGRFLQAVSEDIDTLLVADNWEAVCDLDGAGQLSPAR</sequence>
<keyword evidence="6" id="KW-0406">Ion transport</keyword>
<evidence type="ECO:0000256" key="6">
    <source>
        <dbReference type="ARBA" id="ARBA00023065"/>
    </source>
</evidence>
<accession>A0A7S3B6P0</accession>
<reference evidence="9" key="1">
    <citation type="submission" date="2021-01" db="EMBL/GenBank/DDBJ databases">
        <authorList>
            <person name="Corre E."/>
            <person name="Pelletier E."/>
            <person name="Niang G."/>
            <person name="Scheremetjew M."/>
            <person name="Finn R."/>
            <person name="Kale V."/>
            <person name="Holt S."/>
            <person name="Cochrane G."/>
            <person name="Meng A."/>
            <person name="Brown T."/>
            <person name="Cohen L."/>
        </authorList>
    </citation>
    <scope>NUCLEOTIDE SEQUENCE</scope>
    <source>
        <strain evidence="9">CCMP281</strain>
    </source>
</reference>
<dbReference type="GO" id="GO:0005254">
    <property type="term" value="F:chloride channel activity"/>
    <property type="evidence" value="ECO:0007669"/>
    <property type="project" value="InterPro"/>
</dbReference>
<evidence type="ECO:0000256" key="5">
    <source>
        <dbReference type="ARBA" id="ARBA00022989"/>
    </source>
</evidence>
<evidence type="ECO:0000256" key="2">
    <source>
        <dbReference type="ARBA" id="ARBA00022448"/>
    </source>
</evidence>
<name>A0A7S3B6P0_9EUKA</name>
<comment type="subcellular location">
    <subcellularLocation>
        <location evidence="1">Cell membrane</location>
        <topology evidence="1">Multi-pass membrane protein</topology>
    </subcellularLocation>
</comment>
<evidence type="ECO:0000256" key="1">
    <source>
        <dbReference type="ARBA" id="ARBA00004651"/>
    </source>
</evidence>
<organism evidence="9">
    <name type="scientific">Haptolina ericina</name>
    <dbReference type="NCBI Taxonomy" id="156174"/>
    <lineage>
        <taxon>Eukaryota</taxon>
        <taxon>Haptista</taxon>
        <taxon>Haptophyta</taxon>
        <taxon>Prymnesiophyceae</taxon>
        <taxon>Prymnesiales</taxon>
        <taxon>Prymnesiaceae</taxon>
        <taxon>Haptolina</taxon>
    </lineage>
</organism>